<proteinExistence type="predicted"/>
<dbReference type="CDD" id="cd00084">
    <property type="entry name" value="HMG-box_SF"/>
    <property type="match status" value="1"/>
</dbReference>
<evidence type="ECO:0000313" key="1">
    <source>
        <dbReference type="EMBL" id="QHT01646.1"/>
    </source>
</evidence>
<sequence length="132" mass="15304">MMSVDIVDSTFTEAKVVKQVRYPTGYNLFCAHTREQGICQKRWRAMDVSEREMWNTKAVVIKDAMINGVPIPLYVLPRKSNNNAEAQLLACEGEVWRVMSWWRKTEKTKPVILNKMPKGMCAIKKQRPCTRV</sequence>
<dbReference type="SUPFAM" id="SSF47095">
    <property type="entry name" value="HMG-box"/>
    <property type="match status" value="1"/>
</dbReference>
<dbReference type="EMBL" id="MN739379">
    <property type="protein sequence ID" value="QHT01646.1"/>
    <property type="molecule type" value="Genomic_DNA"/>
</dbReference>
<organism evidence="1">
    <name type="scientific">viral metagenome</name>
    <dbReference type="NCBI Taxonomy" id="1070528"/>
    <lineage>
        <taxon>unclassified sequences</taxon>
        <taxon>metagenomes</taxon>
        <taxon>organismal metagenomes</taxon>
    </lineage>
</organism>
<dbReference type="InterPro" id="IPR036910">
    <property type="entry name" value="HMG_box_dom_sf"/>
</dbReference>
<name>A0A6C0CA88_9ZZZZ</name>
<dbReference type="AlphaFoldDB" id="A0A6C0CA88"/>
<accession>A0A6C0CA88</accession>
<protein>
    <submittedName>
        <fullName evidence="1">Uncharacterized protein</fullName>
    </submittedName>
</protein>
<reference evidence="1" key="1">
    <citation type="journal article" date="2020" name="Nature">
        <title>Giant virus diversity and host interactions through global metagenomics.</title>
        <authorList>
            <person name="Schulz F."/>
            <person name="Roux S."/>
            <person name="Paez-Espino D."/>
            <person name="Jungbluth S."/>
            <person name="Walsh D.A."/>
            <person name="Denef V.J."/>
            <person name="McMahon K.D."/>
            <person name="Konstantinidis K.T."/>
            <person name="Eloe-Fadrosh E.A."/>
            <person name="Kyrpides N.C."/>
            <person name="Woyke T."/>
        </authorList>
    </citation>
    <scope>NUCLEOTIDE SEQUENCE</scope>
    <source>
        <strain evidence="1">GVMAG-M-3300020523-10</strain>
    </source>
</reference>